<dbReference type="AlphaFoldDB" id="A0A1J5IU27"/>
<dbReference type="Proteomes" id="UP000183245">
    <property type="component" value="Unassembled WGS sequence"/>
</dbReference>
<proteinExistence type="predicted"/>
<accession>A0A1J5IU27</accession>
<evidence type="ECO:0000313" key="2">
    <source>
        <dbReference type="Proteomes" id="UP000183245"/>
    </source>
</evidence>
<organism evidence="1 2">
    <name type="scientific">Candidatus Wirthbacteria bacterium CG2_30_54_11</name>
    <dbReference type="NCBI Taxonomy" id="1817892"/>
    <lineage>
        <taxon>Bacteria</taxon>
        <taxon>Candidatus Wirthbacteria</taxon>
    </lineage>
</organism>
<evidence type="ECO:0000313" key="1">
    <source>
        <dbReference type="EMBL" id="OIP95790.1"/>
    </source>
</evidence>
<gene>
    <name evidence="1" type="ORF">AUK40_05705</name>
</gene>
<sequence length="110" mass="12799">MSDSQVSQNEMAERGTREQVLFVREKIPPFERGFEQIKFVFMKLQEWLLTKKQEALAEMMEMLDRLRHLYPRAYQHLLHLITMALREQGISVPLGQPPPAAIPVPLTVTP</sequence>
<reference evidence="1" key="1">
    <citation type="journal article" date="2016" name="Environ. Microbiol.">
        <title>Genomic resolution of a cold subsurface aquifer community provides metabolic insights for novel microbes adapted to high CO concentrations.</title>
        <authorList>
            <person name="Probst A.J."/>
            <person name="Castelle C.J."/>
            <person name="Singh A."/>
            <person name="Brown C.T."/>
            <person name="Anantharaman K."/>
            <person name="Sharon I."/>
            <person name="Hug L.A."/>
            <person name="Burstein D."/>
            <person name="Emerson J.B."/>
            <person name="Thomas B.C."/>
            <person name="Banfield J.F."/>
        </authorList>
    </citation>
    <scope>NUCLEOTIDE SEQUENCE [LARGE SCALE GENOMIC DNA]</scope>
    <source>
        <strain evidence="1">CG2_30_54_11</strain>
    </source>
</reference>
<protein>
    <submittedName>
        <fullName evidence="1">Uncharacterized protein</fullName>
    </submittedName>
</protein>
<dbReference type="EMBL" id="MNZT01000102">
    <property type="protein sequence ID" value="OIP95790.1"/>
    <property type="molecule type" value="Genomic_DNA"/>
</dbReference>
<name>A0A1J5IU27_9BACT</name>
<comment type="caution">
    <text evidence="1">The sequence shown here is derived from an EMBL/GenBank/DDBJ whole genome shotgun (WGS) entry which is preliminary data.</text>
</comment>